<comment type="caution">
    <text evidence="1">The sequence shown here is derived from an EMBL/GenBank/DDBJ whole genome shotgun (WGS) entry which is preliminary data.</text>
</comment>
<name>A0ACB7RK94_HYAAI</name>
<sequence length="337" mass="35504">MRVLFAAMELEFLIGSVISAAGWYVVCKWLSRRLPPTRFHMTVEGLRISLSMGDPATERRNSIDARSASLEASPGPETARAIETAGDDHQARGTALEPSPEPESACAIENSPSDGDVKGAGDNELEQSLLPQPLSAVEKSVRAKAKEVARDVATDASLSVQAMCAVATAANDKGAGDTALKPKSHAANNEDKDVVIDAALEASLLLRTTSAVSKAANDKEPGDTGLKASQQPDAAGRILKDIRDTLKDAELERILQSQYASVLGKAANDKDSMDASNSKLESSVQPEIVNSSERAANDEGGEESKDTEFEQEPLLDCASAVKNAESDKKDAGVTCPA</sequence>
<evidence type="ECO:0000313" key="2">
    <source>
        <dbReference type="Proteomes" id="UP000821845"/>
    </source>
</evidence>
<gene>
    <name evidence="1" type="ORF">HPB50_019927</name>
</gene>
<evidence type="ECO:0000313" key="1">
    <source>
        <dbReference type="EMBL" id="KAH6922868.1"/>
    </source>
</evidence>
<keyword evidence="2" id="KW-1185">Reference proteome</keyword>
<dbReference type="EMBL" id="CM023489">
    <property type="protein sequence ID" value="KAH6922868.1"/>
    <property type="molecule type" value="Genomic_DNA"/>
</dbReference>
<accession>A0ACB7RK94</accession>
<protein>
    <submittedName>
        <fullName evidence="1">Uncharacterized protein</fullName>
    </submittedName>
</protein>
<organism evidence="1 2">
    <name type="scientific">Hyalomma asiaticum</name>
    <name type="common">Tick</name>
    <dbReference type="NCBI Taxonomy" id="266040"/>
    <lineage>
        <taxon>Eukaryota</taxon>
        <taxon>Metazoa</taxon>
        <taxon>Ecdysozoa</taxon>
        <taxon>Arthropoda</taxon>
        <taxon>Chelicerata</taxon>
        <taxon>Arachnida</taxon>
        <taxon>Acari</taxon>
        <taxon>Parasitiformes</taxon>
        <taxon>Ixodida</taxon>
        <taxon>Ixodoidea</taxon>
        <taxon>Ixodidae</taxon>
        <taxon>Hyalomminae</taxon>
        <taxon>Hyalomma</taxon>
    </lineage>
</organism>
<dbReference type="Proteomes" id="UP000821845">
    <property type="component" value="Chromosome 9"/>
</dbReference>
<reference evidence="1" key="1">
    <citation type="submission" date="2020-05" db="EMBL/GenBank/DDBJ databases">
        <title>Large-scale comparative analyses of tick genomes elucidate their genetic diversity and vector capacities.</title>
        <authorList>
            <person name="Jia N."/>
            <person name="Wang J."/>
            <person name="Shi W."/>
            <person name="Du L."/>
            <person name="Sun Y."/>
            <person name="Zhan W."/>
            <person name="Jiang J."/>
            <person name="Wang Q."/>
            <person name="Zhang B."/>
            <person name="Ji P."/>
            <person name="Sakyi L.B."/>
            <person name="Cui X."/>
            <person name="Yuan T."/>
            <person name="Jiang B."/>
            <person name="Yang W."/>
            <person name="Lam T.T.-Y."/>
            <person name="Chang Q."/>
            <person name="Ding S."/>
            <person name="Wang X."/>
            <person name="Zhu J."/>
            <person name="Ruan X."/>
            <person name="Zhao L."/>
            <person name="Wei J."/>
            <person name="Que T."/>
            <person name="Du C."/>
            <person name="Cheng J."/>
            <person name="Dai P."/>
            <person name="Han X."/>
            <person name="Huang E."/>
            <person name="Gao Y."/>
            <person name="Liu J."/>
            <person name="Shao H."/>
            <person name="Ye R."/>
            <person name="Li L."/>
            <person name="Wei W."/>
            <person name="Wang X."/>
            <person name="Wang C."/>
            <person name="Yang T."/>
            <person name="Huo Q."/>
            <person name="Li W."/>
            <person name="Guo W."/>
            <person name="Chen H."/>
            <person name="Zhou L."/>
            <person name="Ni X."/>
            <person name="Tian J."/>
            <person name="Zhou Y."/>
            <person name="Sheng Y."/>
            <person name="Liu T."/>
            <person name="Pan Y."/>
            <person name="Xia L."/>
            <person name="Li J."/>
            <person name="Zhao F."/>
            <person name="Cao W."/>
        </authorList>
    </citation>
    <scope>NUCLEOTIDE SEQUENCE</scope>
    <source>
        <strain evidence="1">Hyas-2018</strain>
    </source>
</reference>
<proteinExistence type="predicted"/>